<dbReference type="Gene3D" id="2.60.40.4340">
    <property type="match status" value="1"/>
</dbReference>
<dbReference type="Gene3D" id="1.50.10.100">
    <property type="entry name" value="Chondroitin AC/alginate lyase"/>
    <property type="match status" value="1"/>
</dbReference>
<dbReference type="InterPro" id="IPR012970">
    <property type="entry name" value="Lyase_8_alpha_N"/>
</dbReference>
<feature type="region of interest" description="Disordered" evidence="1">
    <location>
        <begin position="33"/>
        <end position="77"/>
    </location>
</feature>
<feature type="transmembrane region" description="Helical" evidence="2">
    <location>
        <begin position="6"/>
        <end position="26"/>
    </location>
</feature>
<dbReference type="GO" id="GO:0019031">
    <property type="term" value="C:viral envelope"/>
    <property type="evidence" value="ECO:0007669"/>
    <property type="project" value="UniProtKB-KW"/>
</dbReference>
<evidence type="ECO:0000313" key="5">
    <source>
        <dbReference type="EMBL" id="BAC67301.1"/>
    </source>
</evidence>
<dbReference type="GeneID" id="1485806"/>
<feature type="domain" description="Baculovirus ODV-E66 C-terminal" evidence="3">
    <location>
        <begin position="322"/>
        <end position="693"/>
    </location>
</feature>
<dbReference type="InterPro" id="IPR008929">
    <property type="entry name" value="Chondroitin_lyas"/>
</dbReference>
<keyword evidence="5" id="KW-0946">Virion</keyword>
<dbReference type="OrthoDB" id="1386at10239"/>
<keyword evidence="6" id="KW-1185">Reference proteome</keyword>
<keyword evidence="5" id="KW-0261">Viral envelope protein</keyword>
<dbReference type="RefSeq" id="NP_818697.1">
    <property type="nucleotide sequence ID" value="NC_004690.1"/>
</dbReference>
<accession>Q80LP6</accession>
<protein>
    <submittedName>
        <fullName evidence="5">Occlusion-derived virus envelope protein E66</fullName>
    </submittedName>
</protein>
<feature type="domain" description="Polysaccharide lyase 8 N-terminal alpha-helical" evidence="4">
    <location>
        <begin position="138"/>
        <end position="300"/>
    </location>
</feature>
<sequence length="697" mass="79966">MNVVIGYWIILITVVIFILLWFDIIVNKDPKPPTVDPPITPPPVPPIIPEPEPEPISPEPEPEPEPISPEPEPEPEFKSSLDIFETYHNSTLPFVFSQKAEKILNPNRQWDPVNGFVSLQPWTNVGDFGTFCHTMIGYAVRYTDPSDSMFADPNLAANLIANLELLSKNLPDNPPHQNAPWGAIADWYHFSITMPEVYMTVTCCLKLTPYHYKAKQLTDIYLGKYLPTATFSLGWVRTAGNAMRMGVPYIYSELVRGRSFEEIYTQNSVQDVLKIIAFPYVKEGNGLHLDSIYIDHINVRAYGYLINSFFTFNYYMFCFGENVLNYEGLTKSILKVSCPEGIVNPSLMSRQVVLSSNVIGNFVDYKIDSYIAEHSKVLTKITKDYYGCAVGYTNRLAYYEADPTNFNHALIWAMNRRLWRRDKQIFNYFPQTFNFESGVLLLNLNGEWPIPSTTTSTESFVPTIGKSALLKNEDVAIMLSYAKIKEFKDLEFKSFTLYYEGGMLQFYYDMRLPVDAININPRMVILPRPQVITDDPPWSTLSNYNGATFNGVTCRHFNVINQPGLSNFVLRTINDFNIIEQIVSRSDLENGIGRSGYVLQITNESMPTLFNTNGNRYYIKINDNNIAFDYPYVYMLYGEDYFVLSSVEEDTELSVEIIRHLIAHFTRNEFVPVNCVLINNSYVINTEDLHFKFRIIN</sequence>
<evidence type="ECO:0000313" key="6">
    <source>
        <dbReference type="Proteomes" id="UP000232720"/>
    </source>
</evidence>
<organism evidence="5 6">
    <name type="scientific">Adoxophyes honmai nucleopolyhedrovirus</name>
    <dbReference type="NCBI Taxonomy" id="224399"/>
    <lineage>
        <taxon>Viruses</taxon>
        <taxon>Viruses incertae sedis</taxon>
        <taxon>Naldaviricetes</taxon>
        <taxon>Lefavirales</taxon>
        <taxon>Baculoviridae</taxon>
        <taxon>Alphabaculovirus</taxon>
        <taxon>Alphabaculovirus adhonmai</taxon>
    </lineage>
</organism>
<dbReference type="InterPro" id="IPR043082">
    <property type="entry name" value="Baculo_ODV-E66_core"/>
</dbReference>
<keyword evidence="2" id="KW-1133">Transmembrane helix</keyword>
<dbReference type="SUPFAM" id="SSF48230">
    <property type="entry name" value="Chondroitin AC/alginate lyase"/>
    <property type="match status" value="1"/>
</dbReference>
<feature type="compositionally biased region" description="Pro residues" evidence="1">
    <location>
        <begin position="33"/>
        <end position="70"/>
    </location>
</feature>
<keyword evidence="2" id="KW-0472">Membrane</keyword>
<dbReference type="InterPro" id="IPR006934">
    <property type="entry name" value="ODV-E66_C_baculovirus"/>
</dbReference>
<evidence type="ECO:0000256" key="2">
    <source>
        <dbReference type="SAM" id="Phobius"/>
    </source>
</evidence>
<name>Q80LP6_NPVAH</name>
<dbReference type="EMBL" id="AP006270">
    <property type="protein sequence ID" value="BAC67301.1"/>
    <property type="molecule type" value="Genomic_DNA"/>
</dbReference>
<dbReference type="Gene3D" id="2.70.98.100">
    <property type="entry name" value="Baculovirus E66 occlusion-derived virus envelope protein, domain 2"/>
    <property type="match status" value="1"/>
</dbReference>
<dbReference type="KEGG" id="vg:1485806"/>
<keyword evidence="2" id="KW-0812">Transmembrane</keyword>
<proteinExistence type="predicted"/>
<evidence type="ECO:0000259" key="3">
    <source>
        <dbReference type="Pfam" id="PF04850"/>
    </source>
</evidence>
<evidence type="ECO:0000259" key="4">
    <source>
        <dbReference type="Pfam" id="PF08124"/>
    </source>
</evidence>
<dbReference type="Pfam" id="PF04850">
    <property type="entry name" value="Baculo_E66"/>
    <property type="match status" value="1"/>
</dbReference>
<evidence type="ECO:0000256" key="1">
    <source>
        <dbReference type="SAM" id="MobiDB-lite"/>
    </source>
</evidence>
<dbReference type="Proteomes" id="UP000232720">
    <property type="component" value="Genome"/>
</dbReference>
<organismHost>
    <name type="scientific">Adoxophyes honmai</name>
    <name type="common">Smaller tea tortrix moth</name>
    <dbReference type="NCBI Taxonomy" id="85585"/>
</organismHost>
<dbReference type="Pfam" id="PF08124">
    <property type="entry name" value="Lyase_8_N"/>
    <property type="match status" value="1"/>
</dbReference>
<reference evidence="5 6" key="1">
    <citation type="journal article" date="2003" name="Virology">
        <title>Genome sequence and organization of a nucleopolyhedrovirus isolated from the smaller tea tortrix, Adoxophyes honmai.</title>
        <authorList>
            <person name="Nakai M."/>
            <person name="Goto C."/>
            <person name="Kang W."/>
            <person name="Shikata M."/>
            <person name="Luque T."/>
            <person name="Kunimi Y."/>
        </authorList>
    </citation>
    <scope>NUCLEOTIDE SEQUENCE [LARGE SCALE GENOMIC DNA]</scope>
    <source>
        <strain evidence="5 6">ADN001</strain>
    </source>
</reference>